<keyword evidence="1" id="KW-1133">Transmembrane helix</keyword>
<feature type="transmembrane region" description="Helical" evidence="1">
    <location>
        <begin position="311"/>
        <end position="330"/>
    </location>
</feature>
<name>A0A8K0TDB9_9PEZI</name>
<proteinExistence type="predicted"/>
<sequence>MVPATTVPKLPPTSSSRLWPLSGLSLRGSFLTFEMIFDPAGPEPRPVESMDVEAKWEAPADLSDMDFGANCDVWGAWLSATMTPDIWLAEQGIALGANFARSTALLRSALPAGWPMPTYGQAADWWVSMYMPEFPEALCDFTTPPPAGSDCRVYYDTQIALNQNVNIKPSLKCPAALCRAMARTANPDLAGIGILVSYLFEAVLVTIFLLAYIIDGFKRKRWRRREGMVRGSSTEFTDTPTLPSPPADGLDRLIDMFRHCVKPFFDSAAFFSISMLVAAIYSAKKSMDERQHTRENKAYILTLPGFYDVKLALLTTLFSVFPLCILALIGDQDQRRRQQRHALIFIAYVLCVGLVFISPKAEWDSGQENFEKIQCDNRGGESYWKGLRALRYMTLILPSVWAFYWVAVRNPLRITRLERSSILLRVRPWFVIASATLALVGMWTLLGLFVALRATITKAAGDSDQSNELGFGQVLALFVWAPVVVAFGYIAFFGPKTTYEGEMTIDYDVKRTGPDMNSRESFQMPGGQTYHSLHGIK</sequence>
<reference evidence="2" key="1">
    <citation type="journal article" date="2021" name="Nat. Commun.">
        <title>Genetic determinants of endophytism in the Arabidopsis root mycobiome.</title>
        <authorList>
            <person name="Mesny F."/>
            <person name="Miyauchi S."/>
            <person name="Thiergart T."/>
            <person name="Pickel B."/>
            <person name="Atanasova L."/>
            <person name="Karlsson M."/>
            <person name="Huettel B."/>
            <person name="Barry K.W."/>
            <person name="Haridas S."/>
            <person name="Chen C."/>
            <person name="Bauer D."/>
            <person name="Andreopoulos W."/>
            <person name="Pangilinan J."/>
            <person name="LaButti K."/>
            <person name="Riley R."/>
            <person name="Lipzen A."/>
            <person name="Clum A."/>
            <person name="Drula E."/>
            <person name="Henrissat B."/>
            <person name="Kohler A."/>
            <person name="Grigoriev I.V."/>
            <person name="Martin F.M."/>
            <person name="Hacquard S."/>
        </authorList>
    </citation>
    <scope>NUCLEOTIDE SEQUENCE</scope>
    <source>
        <strain evidence="2">MPI-CAGE-AT-0016</strain>
    </source>
</reference>
<feature type="transmembrane region" description="Helical" evidence="1">
    <location>
        <begin position="471"/>
        <end position="493"/>
    </location>
</feature>
<feature type="transmembrane region" description="Helical" evidence="1">
    <location>
        <begin position="429"/>
        <end position="451"/>
    </location>
</feature>
<feature type="transmembrane region" description="Helical" evidence="1">
    <location>
        <begin position="342"/>
        <end position="359"/>
    </location>
</feature>
<dbReference type="OrthoDB" id="4582561at2759"/>
<feature type="transmembrane region" description="Helical" evidence="1">
    <location>
        <begin position="264"/>
        <end position="283"/>
    </location>
</feature>
<feature type="transmembrane region" description="Helical" evidence="1">
    <location>
        <begin position="189"/>
        <end position="214"/>
    </location>
</feature>
<keyword evidence="1" id="KW-0812">Transmembrane</keyword>
<keyword evidence="3" id="KW-1185">Reference proteome</keyword>
<keyword evidence="1" id="KW-0472">Membrane</keyword>
<dbReference type="EMBL" id="JAGPXD010000005">
    <property type="protein sequence ID" value="KAH7353371.1"/>
    <property type="molecule type" value="Genomic_DNA"/>
</dbReference>
<gene>
    <name evidence="2" type="ORF">B0T11DRAFT_356430</name>
</gene>
<dbReference type="Proteomes" id="UP000813385">
    <property type="component" value="Unassembled WGS sequence"/>
</dbReference>
<feature type="transmembrane region" description="Helical" evidence="1">
    <location>
        <begin position="389"/>
        <end position="408"/>
    </location>
</feature>
<protein>
    <submittedName>
        <fullName evidence="2">Uncharacterized protein</fullName>
    </submittedName>
</protein>
<organism evidence="2 3">
    <name type="scientific">Plectosphaerella cucumerina</name>
    <dbReference type="NCBI Taxonomy" id="40658"/>
    <lineage>
        <taxon>Eukaryota</taxon>
        <taxon>Fungi</taxon>
        <taxon>Dikarya</taxon>
        <taxon>Ascomycota</taxon>
        <taxon>Pezizomycotina</taxon>
        <taxon>Sordariomycetes</taxon>
        <taxon>Hypocreomycetidae</taxon>
        <taxon>Glomerellales</taxon>
        <taxon>Plectosphaerellaceae</taxon>
        <taxon>Plectosphaerella</taxon>
    </lineage>
</organism>
<evidence type="ECO:0000313" key="2">
    <source>
        <dbReference type="EMBL" id="KAH7353371.1"/>
    </source>
</evidence>
<evidence type="ECO:0000313" key="3">
    <source>
        <dbReference type="Proteomes" id="UP000813385"/>
    </source>
</evidence>
<accession>A0A8K0TDB9</accession>
<dbReference type="AlphaFoldDB" id="A0A8K0TDB9"/>
<comment type="caution">
    <text evidence="2">The sequence shown here is derived from an EMBL/GenBank/DDBJ whole genome shotgun (WGS) entry which is preliminary data.</text>
</comment>
<evidence type="ECO:0000256" key="1">
    <source>
        <dbReference type="SAM" id="Phobius"/>
    </source>
</evidence>